<dbReference type="EMBL" id="CP036498">
    <property type="protein sequence ID" value="QUS41531.1"/>
    <property type="molecule type" value="Genomic_DNA"/>
</dbReference>
<name>A0ABX8AF20_9BRAD</name>
<proteinExistence type="predicted"/>
<protein>
    <recommendedName>
        <fullName evidence="4">Tripartite ATP-independent transporter DctQ subunit</fullName>
    </recommendedName>
</protein>
<keyword evidence="1" id="KW-1133">Transmembrane helix</keyword>
<feature type="transmembrane region" description="Helical" evidence="1">
    <location>
        <begin position="93"/>
        <end position="112"/>
    </location>
</feature>
<evidence type="ECO:0000313" key="2">
    <source>
        <dbReference type="EMBL" id="QUS41531.1"/>
    </source>
</evidence>
<gene>
    <name evidence="2" type="ORF">RPMA_23795</name>
</gene>
<dbReference type="Proteomes" id="UP000682843">
    <property type="component" value="Chromosome"/>
</dbReference>
<feature type="transmembrane region" description="Helical" evidence="1">
    <location>
        <begin position="174"/>
        <end position="198"/>
    </location>
</feature>
<feature type="transmembrane region" description="Helical" evidence="1">
    <location>
        <begin position="218"/>
        <end position="243"/>
    </location>
</feature>
<feature type="transmembrane region" description="Helical" evidence="1">
    <location>
        <begin position="132"/>
        <end position="153"/>
    </location>
</feature>
<evidence type="ECO:0000256" key="1">
    <source>
        <dbReference type="SAM" id="Phobius"/>
    </source>
</evidence>
<dbReference type="RefSeq" id="WP_211910174.1">
    <property type="nucleotide sequence ID" value="NZ_CP036498.1"/>
</dbReference>
<evidence type="ECO:0008006" key="4">
    <source>
        <dbReference type="Google" id="ProtNLM"/>
    </source>
</evidence>
<accession>A0ABX8AF20</accession>
<sequence length="253" mass="27747">MTSLLRQRALSGSQPTFGPLRFIEALPWIVLAAALRVIAFSGGPVALFAVIGASIAILQAFIAVARRSIELADGQTDLGNLTLKDELRLSLRILGLIALLMAIGVVSVIWTGNAGLSGSMIAGLDGMAFDQFTHLGKFWSATVAALVLLMLLHAERHAGRINLLDVIGELIDRWRWFGGAIVVLGGFYFGLSLTQGVVRTAIWATWQGETSQTFLRNLVFFVFIFSFAMIRLWITLTVLTWGLRQSYWHAQQD</sequence>
<feature type="transmembrane region" description="Helical" evidence="1">
    <location>
        <begin position="20"/>
        <end position="39"/>
    </location>
</feature>
<keyword evidence="3" id="KW-1185">Reference proteome</keyword>
<keyword evidence="1" id="KW-0472">Membrane</keyword>
<feature type="transmembrane region" description="Helical" evidence="1">
    <location>
        <begin position="45"/>
        <end position="65"/>
    </location>
</feature>
<keyword evidence="1" id="KW-0812">Transmembrane</keyword>
<evidence type="ECO:0000313" key="3">
    <source>
        <dbReference type="Proteomes" id="UP000682843"/>
    </source>
</evidence>
<organism evidence="2 3">
    <name type="scientific">Tardiphaga alba</name>
    <dbReference type="NCBI Taxonomy" id="340268"/>
    <lineage>
        <taxon>Bacteria</taxon>
        <taxon>Pseudomonadati</taxon>
        <taxon>Pseudomonadota</taxon>
        <taxon>Alphaproteobacteria</taxon>
        <taxon>Hyphomicrobiales</taxon>
        <taxon>Nitrobacteraceae</taxon>
        <taxon>Tardiphaga</taxon>
    </lineage>
</organism>
<reference evidence="2 3" key="1">
    <citation type="submission" date="2019-02" db="EMBL/GenBank/DDBJ databases">
        <title>Emended description of the genus Rhodopseudomonas and description of Rhodopseudomonas albus sp. nov., a non-phototrophic, heavy-metal-tolerant bacterium isolated from garden soil.</title>
        <authorList>
            <person name="Bao Z."/>
            <person name="Cao W.W."/>
            <person name="Sato Y."/>
            <person name="Nishizawa T."/>
            <person name="Zhao J."/>
            <person name="Guo Y."/>
            <person name="Ohta H."/>
        </authorList>
    </citation>
    <scope>NUCLEOTIDE SEQUENCE [LARGE SCALE GENOMIC DNA]</scope>
    <source>
        <strain evidence="2 3">SK50-23</strain>
    </source>
</reference>